<dbReference type="Gene3D" id="3.90.10.10">
    <property type="entry name" value="Cytochrome C3"/>
    <property type="match status" value="2"/>
</dbReference>
<gene>
    <name evidence="2" type="ORF">ACFS6H_04805</name>
</gene>
<keyword evidence="1" id="KW-0812">Transmembrane</keyword>
<evidence type="ECO:0000313" key="2">
    <source>
        <dbReference type="EMBL" id="MFD2919021.1"/>
    </source>
</evidence>
<dbReference type="SUPFAM" id="SSF46626">
    <property type="entry name" value="Cytochrome c"/>
    <property type="match status" value="1"/>
</dbReference>
<dbReference type="InterPro" id="IPR036909">
    <property type="entry name" value="Cyt_c-like_dom_sf"/>
</dbReference>
<organism evidence="2 3">
    <name type="scientific">Terrimonas rubra</name>
    <dbReference type="NCBI Taxonomy" id="1035890"/>
    <lineage>
        <taxon>Bacteria</taxon>
        <taxon>Pseudomonadati</taxon>
        <taxon>Bacteroidota</taxon>
        <taxon>Chitinophagia</taxon>
        <taxon>Chitinophagales</taxon>
        <taxon>Chitinophagaceae</taxon>
        <taxon>Terrimonas</taxon>
    </lineage>
</organism>
<dbReference type="CDD" id="cd08168">
    <property type="entry name" value="Cytochrom_C3"/>
    <property type="match status" value="2"/>
</dbReference>
<name>A0ABW6A344_9BACT</name>
<comment type="caution">
    <text evidence="2">The sequence shown here is derived from an EMBL/GenBank/DDBJ whole genome shotgun (WGS) entry which is preliminary data.</text>
</comment>
<proteinExistence type="predicted"/>
<dbReference type="PANTHER" id="PTHR39425:SF1">
    <property type="entry name" value="CYTOCHROME C7-LIKE DOMAIN-CONTAINING PROTEIN"/>
    <property type="match status" value="1"/>
</dbReference>
<feature type="transmembrane region" description="Helical" evidence="1">
    <location>
        <begin position="144"/>
        <end position="162"/>
    </location>
</feature>
<dbReference type="RefSeq" id="WP_386095796.1">
    <property type="nucleotide sequence ID" value="NZ_JBHUOZ010000001.1"/>
</dbReference>
<keyword evidence="3" id="KW-1185">Reference proteome</keyword>
<feature type="transmembrane region" description="Helical" evidence="1">
    <location>
        <begin position="97"/>
        <end position="117"/>
    </location>
</feature>
<sequence length="377" mass="42170">MKSNSTGPALGGVQDRWEDQGKLHEWIRDNAALIKSGYPKAVEVSKISTTAMDLFPTLTDADIDAILTYVDEKFKEVPKVAQNGETGGGSGNGNQNAVIFGVISLILALIAFILMYVNSNLKKLSDDTEGIERPEPSPFYRNKVYIAIFAVFMFILGGFFVTKGMIGLNRQHGYEPEQPIFYSHKVHAGINQISCLYCHGNAWESKTAAIPSVNVCMNCHKTIQSYEKGPELFDKNGNKVNGTAEIAKLYEYAGFDPKNPDAWDPSKAKPIEWVKIHNMPDHVYFNHSQHVRVGNVQCQTCHGEINEMDVVKQVSELSMGWCVNCHRQTKVNFNYSDSTGNQFYSIYEKFHNDIKSGKMDSVTVKDIGGLECQKCHY</sequence>
<dbReference type="Gene3D" id="1.10.760.10">
    <property type="entry name" value="Cytochrome c-like domain"/>
    <property type="match status" value="1"/>
</dbReference>
<evidence type="ECO:0000313" key="3">
    <source>
        <dbReference type="Proteomes" id="UP001597511"/>
    </source>
</evidence>
<protein>
    <submittedName>
        <fullName evidence="2">Cytochrome C</fullName>
    </submittedName>
</protein>
<reference evidence="3" key="1">
    <citation type="journal article" date="2019" name="Int. J. Syst. Evol. Microbiol.">
        <title>The Global Catalogue of Microorganisms (GCM) 10K type strain sequencing project: providing services to taxonomists for standard genome sequencing and annotation.</title>
        <authorList>
            <consortium name="The Broad Institute Genomics Platform"/>
            <consortium name="The Broad Institute Genome Sequencing Center for Infectious Disease"/>
            <person name="Wu L."/>
            <person name="Ma J."/>
        </authorList>
    </citation>
    <scope>NUCLEOTIDE SEQUENCE [LARGE SCALE GENOMIC DNA]</scope>
    <source>
        <strain evidence="3">KCTC 23299</strain>
    </source>
</reference>
<keyword evidence="1" id="KW-0472">Membrane</keyword>
<dbReference type="PANTHER" id="PTHR39425">
    <property type="entry name" value="LIPOPROTEIN CYTOCHROME C"/>
    <property type="match status" value="1"/>
</dbReference>
<dbReference type="EMBL" id="JBHUOZ010000001">
    <property type="protein sequence ID" value="MFD2919021.1"/>
    <property type="molecule type" value="Genomic_DNA"/>
</dbReference>
<keyword evidence="1" id="KW-1133">Transmembrane helix</keyword>
<accession>A0ABW6A344</accession>
<evidence type="ECO:0000256" key="1">
    <source>
        <dbReference type="SAM" id="Phobius"/>
    </source>
</evidence>
<dbReference type="SUPFAM" id="SSF48695">
    <property type="entry name" value="Multiheme cytochromes"/>
    <property type="match status" value="1"/>
</dbReference>
<dbReference type="Proteomes" id="UP001597511">
    <property type="component" value="Unassembled WGS sequence"/>
</dbReference>
<dbReference type="InterPro" id="IPR036280">
    <property type="entry name" value="Multihaem_cyt_sf"/>
</dbReference>